<dbReference type="CDD" id="cd00156">
    <property type="entry name" value="REC"/>
    <property type="match status" value="1"/>
</dbReference>
<name>K4IER1_PSYTT</name>
<sequence length="865" mass="99172">MNSDLNLSKKCILYIDDNAASIEAALAIFEDDYNYSIISEISVEEGLETVNNYYGTIDAIILDLSFPDTKIQGKEGLIILKEKYGWIPVFILTGSTDSKENAIAQECLALGAEQVFHKDVFDVQVFMNQVTDAAHRENISQQLKSLKDYTSRAVESPYFHIVEHKTYVHGVFAFKLDAILTDLDNSVYTTWVKDFSQVLQYFPWVQVIQIYRNEKGKIGCYFKFLITAENAADALLKYRDFFFNISAFFNTTFVYQPTAFVPVTSLKLILELIVAGRTNSETEVFGFYRDQEIIEINNQKIGFKNKSHEIVSCGIPLPFDYNDEKLDILFHHLRAIPDLYLLHSFSAIQLDIEELDLIKKAQVSFTEESTLLYKENATRFLEHQLDLFTLKTVCIVPKKNIKSTLTLINNIFYNGTAPVDISEEDEERDYLEKYKRIQYLLTRKDLVKVVKIPLINEDHQTTFKTNRSSYQNIPTSALNKNNITLGEKNNKSVGLAPNQFQKHTYIIGKTGTGKTSVIKAMIQNRLESGDGLALIDPHGDIYEKIIQSIPENRKDDVILFDPTNPKNEFGFNILEYDKAFPEQKAFIVNELLKIFAELYDMKSAGGPMFEVYFKNAAYLVMEVYQKPLLEHIEKVFTSTSIRKELLTNCKNKRVTDFFAMAEATNGEQGFENFGPYITSKLTRFTDNELINKVISNTTTSFNFREMIDSKKIFLIKLNKGRLGDEGVNFIGRLLFNKMIMAAYTRENIPEEKRQDFTLFVDEFQNFTSSDIVSALGEARKYHLQLVLANQTFAQLDEKVAKNILGNVGSLITAAVSPYDAEMIAPFLEPEFTKQDIVQLDNYKFILNTQYNNKRVSPFIFNSIPY</sequence>
<evidence type="ECO:0000256" key="2">
    <source>
        <dbReference type="ARBA" id="ARBA00008806"/>
    </source>
</evidence>
<gene>
    <name evidence="9" type="ordered locus">P700755_002118</name>
</gene>
<dbReference type="CDD" id="cd01127">
    <property type="entry name" value="TrwB_TraG_TraD_VirD4"/>
    <property type="match status" value="1"/>
</dbReference>
<dbReference type="Gene3D" id="3.40.50.2300">
    <property type="match status" value="1"/>
</dbReference>
<dbReference type="EMBL" id="CP003879">
    <property type="protein sequence ID" value="AFU68909.1"/>
    <property type="molecule type" value="Genomic_DNA"/>
</dbReference>
<dbReference type="Pfam" id="PF00072">
    <property type="entry name" value="Response_reg"/>
    <property type="match status" value="1"/>
</dbReference>
<evidence type="ECO:0000256" key="3">
    <source>
        <dbReference type="ARBA" id="ARBA00022475"/>
    </source>
</evidence>
<feature type="domain" description="Response regulatory" evidence="8">
    <location>
        <begin position="11"/>
        <end position="133"/>
    </location>
</feature>
<keyword evidence="3" id="KW-1003">Cell membrane</keyword>
<dbReference type="Proteomes" id="UP000008514">
    <property type="component" value="Chromosome"/>
</dbReference>
<evidence type="ECO:0000256" key="4">
    <source>
        <dbReference type="ARBA" id="ARBA00022692"/>
    </source>
</evidence>
<protein>
    <submittedName>
        <fullName evidence="9">Type IV secretory system conjugative DNA transfer protein</fullName>
    </submittedName>
</protein>
<organism evidence="9 10">
    <name type="scientific">Psychroflexus torquis (strain ATCC 700755 / CIP 106069 / ACAM 623)</name>
    <dbReference type="NCBI Taxonomy" id="313595"/>
    <lineage>
        <taxon>Bacteria</taxon>
        <taxon>Pseudomonadati</taxon>
        <taxon>Bacteroidota</taxon>
        <taxon>Flavobacteriia</taxon>
        <taxon>Flavobacteriales</taxon>
        <taxon>Flavobacteriaceae</taxon>
        <taxon>Psychroflexus</taxon>
    </lineage>
</organism>
<dbReference type="Gene3D" id="3.40.50.300">
    <property type="entry name" value="P-loop containing nucleotide triphosphate hydrolases"/>
    <property type="match status" value="2"/>
</dbReference>
<feature type="modified residue" description="4-aspartylphosphate" evidence="7">
    <location>
        <position position="63"/>
    </location>
</feature>
<accession>K4IER1</accession>
<dbReference type="RefSeq" id="WP_015024490.1">
    <property type="nucleotide sequence ID" value="NC_018721.1"/>
</dbReference>
<dbReference type="InterPro" id="IPR001789">
    <property type="entry name" value="Sig_transdc_resp-reg_receiver"/>
</dbReference>
<dbReference type="OrthoDB" id="9806951at2"/>
<dbReference type="KEGG" id="ptq:P700755_002118"/>
<dbReference type="Pfam" id="PF02534">
    <property type="entry name" value="T4SS-DNA_transf"/>
    <property type="match status" value="1"/>
</dbReference>
<dbReference type="InterPro" id="IPR051539">
    <property type="entry name" value="T4SS-coupling_protein"/>
</dbReference>
<dbReference type="SMART" id="SM00448">
    <property type="entry name" value="REC"/>
    <property type="match status" value="1"/>
</dbReference>
<proteinExistence type="inferred from homology"/>
<dbReference type="PANTHER" id="PTHR37937:SF1">
    <property type="entry name" value="CONJUGATIVE TRANSFER: DNA TRANSPORT"/>
    <property type="match status" value="1"/>
</dbReference>
<comment type="subcellular location">
    <subcellularLocation>
        <location evidence="1">Cell membrane</location>
        <topology evidence="1">Multi-pass membrane protein</topology>
    </subcellularLocation>
</comment>
<dbReference type="PANTHER" id="PTHR37937">
    <property type="entry name" value="CONJUGATIVE TRANSFER: DNA TRANSPORT"/>
    <property type="match status" value="1"/>
</dbReference>
<dbReference type="InterPro" id="IPR027417">
    <property type="entry name" value="P-loop_NTPase"/>
</dbReference>
<dbReference type="STRING" id="313595.P700755_002118"/>
<reference evidence="9" key="1">
    <citation type="submission" date="2006-03" db="EMBL/GenBank/DDBJ databases">
        <authorList>
            <person name="Bowman J."/>
            <person name="Ferriera S."/>
            <person name="Johnson J."/>
            <person name="Kravitz S."/>
            <person name="Halpern A."/>
            <person name="Remington K."/>
            <person name="Beeson K."/>
            <person name="Tran B."/>
            <person name="Rogers Y.-H."/>
            <person name="Friedman R."/>
            <person name="Venter J.C."/>
        </authorList>
    </citation>
    <scope>NUCLEOTIDE SEQUENCE [LARGE SCALE GENOMIC DNA]</scope>
    <source>
        <strain evidence="9">ATCC 700755</strain>
    </source>
</reference>
<dbReference type="InterPro" id="IPR003688">
    <property type="entry name" value="TraG/VirD4"/>
</dbReference>
<dbReference type="GO" id="GO:0000160">
    <property type="term" value="P:phosphorelay signal transduction system"/>
    <property type="evidence" value="ECO:0007669"/>
    <property type="project" value="InterPro"/>
</dbReference>
<dbReference type="SUPFAM" id="SSF52172">
    <property type="entry name" value="CheY-like"/>
    <property type="match status" value="1"/>
</dbReference>
<reference evidence="9" key="2">
    <citation type="submission" date="2012-09" db="EMBL/GenBank/DDBJ databases">
        <title>The complete sequence of Psychroflexus torquis an extreme psychrophile from sea-ice that is stimulated by light.</title>
        <authorList>
            <person name="Feng S."/>
            <person name="Powell S.M."/>
            <person name="Bowman J.P."/>
        </authorList>
    </citation>
    <scope>NUCLEOTIDE SEQUENCE [LARGE SCALE GENOMIC DNA]</scope>
    <source>
        <strain evidence="9">ATCC 700755</strain>
    </source>
</reference>
<evidence type="ECO:0000256" key="5">
    <source>
        <dbReference type="ARBA" id="ARBA00022989"/>
    </source>
</evidence>
<dbReference type="PROSITE" id="PS50110">
    <property type="entry name" value="RESPONSE_REGULATORY"/>
    <property type="match status" value="1"/>
</dbReference>
<dbReference type="SUPFAM" id="SSF52540">
    <property type="entry name" value="P-loop containing nucleoside triphosphate hydrolases"/>
    <property type="match status" value="1"/>
</dbReference>
<evidence type="ECO:0000256" key="6">
    <source>
        <dbReference type="ARBA" id="ARBA00023136"/>
    </source>
</evidence>
<evidence type="ECO:0000313" key="9">
    <source>
        <dbReference type="EMBL" id="AFU68909.1"/>
    </source>
</evidence>
<keyword evidence="4" id="KW-0812">Transmembrane</keyword>
<keyword evidence="6" id="KW-0472">Membrane</keyword>
<keyword evidence="7" id="KW-0597">Phosphoprotein</keyword>
<dbReference type="eggNOG" id="COG0433">
    <property type="taxonomic scope" value="Bacteria"/>
</dbReference>
<dbReference type="InterPro" id="IPR011006">
    <property type="entry name" value="CheY-like_superfamily"/>
</dbReference>
<keyword evidence="10" id="KW-1185">Reference proteome</keyword>
<dbReference type="GO" id="GO:0005886">
    <property type="term" value="C:plasma membrane"/>
    <property type="evidence" value="ECO:0007669"/>
    <property type="project" value="UniProtKB-SubCell"/>
</dbReference>
<dbReference type="AlphaFoldDB" id="K4IER1"/>
<evidence type="ECO:0000256" key="1">
    <source>
        <dbReference type="ARBA" id="ARBA00004651"/>
    </source>
</evidence>
<evidence type="ECO:0000259" key="8">
    <source>
        <dbReference type="PROSITE" id="PS50110"/>
    </source>
</evidence>
<dbReference type="HOGENOM" id="CLU_331171_0_0_10"/>
<evidence type="ECO:0000256" key="7">
    <source>
        <dbReference type="PROSITE-ProRule" id="PRU00169"/>
    </source>
</evidence>
<evidence type="ECO:0000313" key="10">
    <source>
        <dbReference type="Proteomes" id="UP000008514"/>
    </source>
</evidence>
<dbReference type="eggNOG" id="COG0784">
    <property type="taxonomic scope" value="Bacteria"/>
</dbReference>
<comment type="similarity">
    <text evidence="2">Belongs to the VirD4/TraG family.</text>
</comment>
<keyword evidence="5" id="KW-1133">Transmembrane helix</keyword>